<proteinExistence type="predicted"/>
<reference evidence="2 3" key="1">
    <citation type="journal article" date="2021" name="Plant Biotechnol. J.">
        <title>Multi-omics assisted identification of the key and species-specific regulatory components of drought-tolerant mechanisms in Gossypium stocksii.</title>
        <authorList>
            <person name="Yu D."/>
            <person name="Ke L."/>
            <person name="Zhang D."/>
            <person name="Wu Y."/>
            <person name="Sun Y."/>
            <person name="Mei J."/>
            <person name="Sun J."/>
            <person name="Sun Y."/>
        </authorList>
    </citation>
    <scope>NUCLEOTIDE SEQUENCE [LARGE SCALE GENOMIC DNA]</scope>
    <source>
        <strain evidence="3">cv. E1</strain>
        <tissue evidence="2">Leaf</tissue>
    </source>
</reference>
<name>A0A9D3U6T5_9ROSI</name>
<evidence type="ECO:0000313" key="2">
    <source>
        <dbReference type="EMBL" id="KAH1031000.1"/>
    </source>
</evidence>
<gene>
    <name evidence="2" type="ORF">J1N35_043174</name>
</gene>
<organism evidence="2 3">
    <name type="scientific">Gossypium stocksii</name>
    <dbReference type="NCBI Taxonomy" id="47602"/>
    <lineage>
        <taxon>Eukaryota</taxon>
        <taxon>Viridiplantae</taxon>
        <taxon>Streptophyta</taxon>
        <taxon>Embryophyta</taxon>
        <taxon>Tracheophyta</taxon>
        <taxon>Spermatophyta</taxon>
        <taxon>Magnoliopsida</taxon>
        <taxon>eudicotyledons</taxon>
        <taxon>Gunneridae</taxon>
        <taxon>Pentapetalae</taxon>
        <taxon>rosids</taxon>
        <taxon>malvids</taxon>
        <taxon>Malvales</taxon>
        <taxon>Malvaceae</taxon>
        <taxon>Malvoideae</taxon>
        <taxon>Gossypium</taxon>
    </lineage>
</organism>
<dbReference type="OrthoDB" id="1000610at2759"/>
<comment type="caution">
    <text evidence="2">The sequence shown here is derived from an EMBL/GenBank/DDBJ whole genome shotgun (WGS) entry which is preliminary data.</text>
</comment>
<dbReference type="PANTHER" id="PTHR46890:SF48">
    <property type="entry name" value="RNA-DIRECTED DNA POLYMERASE"/>
    <property type="match status" value="1"/>
</dbReference>
<dbReference type="InterPro" id="IPR000477">
    <property type="entry name" value="RT_dom"/>
</dbReference>
<dbReference type="Pfam" id="PF00078">
    <property type="entry name" value="RVT_1"/>
    <property type="match status" value="1"/>
</dbReference>
<dbReference type="EMBL" id="JAIQCV010000013">
    <property type="protein sequence ID" value="KAH1031000.1"/>
    <property type="molecule type" value="Genomic_DNA"/>
</dbReference>
<dbReference type="InterPro" id="IPR043502">
    <property type="entry name" value="DNA/RNA_pol_sf"/>
</dbReference>
<dbReference type="Proteomes" id="UP000828251">
    <property type="component" value="Unassembled WGS sequence"/>
</dbReference>
<keyword evidence="3" id="KW-1185">Reference proteome</keyword>
<sequence>MLLAYEVLHTLKHKKVGRKGFMAIKLDMSKAYDRVEWRFVESIMKKLGFDSSWVDSLMRCISTVSYSVVFNGSKGELFYPTRGLRQGDPLSPFLFLFCGEGLSSLIKQAIKRKVLKGVKASRNGPVLSHLLFTDDCILFEEATLQGASFLKQVLKEYESCSGQCVNFEKSMVFFSSNSQERAITDVSRILGV</sequence>
<feature type="domain" description="Reverse transcriptase" evidence="1">
    <location>
        <begin position="1"/>
        <end position="192"/>
    </location>
</feature>
<dbReference type="PROSITE" id="PS50878">
    <property type="entry name" value="RT_POL"/>
    <property type="match status" value="1"/>
</dbReference>
<accession>A0A9D3U6T5</accession>
<evidence type="ECO:0000259" key="1">
    <source>
        <dbReference type="PROSITE" id="PS50878"/>
    </source>
</evidence>
<dbReference type="SUPFAM" id="SSF56672">
    <property type="entry name" value="DNA/RNA polymerases"/>
    <property type="match status" value="1"/>
</dbReference>
<dbReference type="InterPro" id="IPR052343">
    <property type="entry name" value="Retrotransposon-Effector_Assoc"/>
</dbReference>
<dbReference type="PANTHER" id="PTHR46890">
    <property type="entry name" value="NON-LTR RETROLELEMENT REVERSE TRANSCRIPTASE-LIKE PROTEIN-RELATED"/>
    <property type="match status" value="1"/>
</dbReference>
<dbReference type="AlphaFoldDB" id="A0A9D3U6T5"/>
<protein>
    <recommendedName>
        <fullName evidence="1">Reverse transcriptase domain-containing protein</fullName>
    </recommendedName>
</protein>
<evidence type="ECO:0000313" key="3">
    <source>
        <dbReference type="Proteomes" id="UP000828251"/>
    </source>
</evidence>